<reference evidence="2 3" key="1">
    <citation type="journal article" date="2024" name="Nat. Commun.">
        <title>Phylogenomics reveals the evolutionary origins of lichenization in chlorophyte algae.</title>
        <authorList>
            <person name="Puginier C."/>
            <person name="Libourel C."/>
            <person name="Otte J."/>
            <person name="Skaloud P."/>
            <person name="Haon M."/>
            <person name="Grisel S."/>
            <person name="Petersen M."/>
            <person name="Berrin J.G."/>
            <person name="Delaux P.M."/>
            <person name="Dal Grande F."/>
            <person name="Keller J."/>
        </authorList>
    </citation>
    <scope>NUCLEOTIDE SEQUENCE [LARGE SCALE GENOMIC DNA]</scope>
    <source>
        <strain evidence="2 3">SAG 2145</strain>
    </source>
</reference>
<evidence type="ECO:0000256" key="1">
    <source>
        <dbReference type="SAM" id="MobiDB-lite"/>
    </source>
</evidence>
<accession>A0AAW1RGY6</accession>
<evidence type="ECO:0000313" key="3">
    <source>
        <dbReference type="Proteomes" id="UP001438707"/>
    </source>
</evidence>
<dbReference type="Proteomes" id="UP001438707">
    <property type="component" value="Unassembled WGS sequence"/>
</dbReference>
<proteinExistence type="predicted"/>
<organism evidence="2 3">
    <name type="scientific">Apatococcus lobatus</name>
    <dbReference type="NCBI Taxonomy" id="904363"/>
    <lineage>
        <taxon>Eukaryota</taxon>
        <taxon>Viridiplantae</taxon>
        <taxon>Chlorophyta</taxon>
        <taxon>core chlorophytes</taxon>
        <taxon>Trebouxiophyceae</taxon>
        <taxon>Chlorellales</taxon>
        <taxon>Chlorellaceae</taxon>
        <taxon>Apatococcus</taxon>
    </lineage>
</organism>
<gene>
    <name evidence="2" type="ORF">WJX74_006144</name>
</gene>
<dbReference type="AlphaFoldDB" id="A0AAW1RGY6"/>
<comment type="caution">
    <text evidence="2">The sequence shown here is derived from an EMBL/GenBank/DDBJ whole genome shotgun (WGS) entry which is preliminary data.</text>
</comment>
<name>A0AAW1RGY6_9CHLO</name>
<dbReference type="EMBL" id="JALJOS010000011">
    <property type="protein sequence ID" value="KAK9833059.1"/>
    <property type="molecule type" value="Genomic_DNA"/>
</dbReference>
<evidence type="ECO:0000313" key="2">
    <source>
        <dbReference type="EMBL" id="KAK9833059.1"/>
    </source>
</evidence>
<feature type="region of interest" description="Disordered" evidence="1">
    <location>
        <begin position="76"/>
        <end position="101"/>
    </location>
</feature>
<sequence>MDRVLALQQAYGLLTHLACLELPEKLAGCSEPLLPPNPQKVKAGSCRSTKVTRCLLVVKLKAHAVDTAQQHASPLLTAASDDDPPASSSQADKGDEAQQQQQQYRYIGSNNRRHATMEDAWSVGPKDDSQSGSASSFGGENVPWGLGWQSSERNLVWNDTLRLGLLKNVAAAELGIGGDEMEQRIQTLQQLLPDIVPKMAQMKAQLLVKLASNVEHLAQRLLDLKSIFPSTNVSLMVSRAPGLALMEDLDPIRQGAAAFRELLPNADLDMVVQEHASILDTATFEKALQEAERLLPGMNIGDLLNRNPDMILQFQRGSTMIPYDAVPGQD</sequence>
<protein>
    <submittedName>
        <fullName evidence="2">Uncharacterized protein</fullName>
    </submittedName>
</protein>
<keyword evidence="3" id="KW-1185">Reference proteome</keyword>